<proteinExistence type="predicted"/>
<accession>A0A1I0NM24</accession>
<dbReference type="STRING" id="29529.SAMN04488122_0260"/>
<sequence length="261" mass="30190">MSKRMVVFWLLCPLPIVSLQAQTTAPKKEINDQCQSWISMNSTFRLSDHWGAIADIHIRRNNFVSDPNFYFLRAGGGYWLNDNLSFIVGYGHMWLAPSAPGGSTWSNENRLYEQIAYASKIGKVSILNRFRDEHRWREVVTNDKSTGDYAFSNRLRYLISLGIPVSSNKWVPQISIANELAVQFGKAIVNNTFDQIRLFAGIRQSIGSGFAYDFGYMLLYQQKASGYQYDRNHTIRLFFYYNLDRGTKNRNKVVPLMYEDE</sequence>
<feature type="signal peptide" evidence="1">
    <location>
        <begin position="1"/>
        <end position="21"/>
    </location>
</feature>
<evidence type="ECO:0008006" key="4">
    <source>
        <dbReference type="Google" id="ProtNLM"/>
    </source>
</evidence>
<dbReference type="Pfam" id="PF10677">
    <property type="entry name" value="DUF2490"/>
    <property type="match status" value="1"/>
</dbReference>
<evidence type="ECO:0000313" key="3">
    <source>
        <dbReference type="Proteomes" id="UP000199310"/>
    </source>
</evidence>
<dbReference type="OrthoDB" id="1118734at2"/>
<dbReference type="EMBL" id="FOJG01000001">
    <property type="protein sequence ID" value="SEW02497.1"/>
    <property type="molecule type" value="Genomic_DNA"/>
</dbReference>
<name>A0A1I0NM24_9BACT</name>
<feature type="chain" id="PRO_5011686620" description="DUF2490 domain-containing protein" evidence="1">
    <location>
        <begin position="22"/>
        <end position="261"/>
    </location>
</feature>
<gene>
    <name evidence="2" type="ORF">SAMN04488122_0260</name>
</gene>
<reference evidence="3" key="1">
    <citation type="submission" date="2016-10" db="EMBL/GenBank/DDBJ databases">
        <authorList>
            <person name="Varghese N."/>
            <person name="Submissions S."/>
        </authorList>
    </citation>
    <scope>NUCLEOTIDE SEQUENCE [LARGE SCALE GENOMIC DNA]</scope>
    <source>
        <strain evidence="3">DSM 3695</strain>
    </source>
</reference>
<dbReference type="InterPro" id="IPR019619">
    <property type="entry name" value="DUF2490"/>
</dbReference>
<evidence type="ECO:0000256" key="1">
    <source>
        <dbReference type="SAM" id="SignalP"/>
    </source>
</evidence>
<dbReference type="RefSeq" id="WP_089889501.1">
    <property type="nucleotide sequence ID" value="NZ_FOJG01000001.1"/>
</dbReference>
<evidence type="ECO:0000313" key="2">
    <source>
        <dbReference type="EMBL" id="SEW02497.1"/>
    </source>
</evidence>
<organism evidence="2 3">
    <name type="scientific">Chitinophaga arvensicola</name>
    <dbReference type="NCBI Taxonomy" id="29529"/>
    <lineage>
        <taxon>Bacteria</taxon>
        <taxon>Pseudomonadati</taxon>
        <taxon>Bacteroidota</taxon>
        <taxon>Chitinophagia</taxon>
        <taxon>Chitinophagales</taxon>
        <taxon>Chitinophagaceae</taxon>
        <taxon>Chitinophaga</taxon>
    </lineage>
</organism>
<protein>
    <recommendedName>
        <fullName evidence="4">DUF2490 domain-containing protein</fullName>
    </recommendedName>
</protein>
<keyword evidence="3" id="KW-1185">Reference proteome</keyword>
<dbReference type="AlphaFoldDB" id="A0A1I0NM24"/>
<dbReference type="Proteomes" id="UP000199310">
    <property type="component" value="Unassembled WGS sequence"/>
</dbReference>
<keyword evidence="1" id="KW-0732">Signal</keyword>